<organism evidence="2 3">
    <name type="scientific">Desulfobacula phenolica</name>
    <dbReference type="NCBI Taxonomy" id="90732"/>
    <lineage>
        <taxon>Bacteria</taxon>
        <taxon>Pseudomonadati</taxon>
        <taxon>Thermodesulfobacteriota</taxon>
        <taxon>Desulfobacteria</taxon>
        <taxon>Desulfobacterales</taxon>
        <taxon>Desulfobacteraceae</taxon>
        <taxon>Desulfobacula</taxon>
    </lineage>
</organism>
<evidence type="ECO:0000313" key="3">
    <source>
        <dbReference type="Proteomes" id="UP000199608"/>
    </source>
</evidence>
<name>A0A1H2K750_9BACT</name>
<dbReference type="EMBL" id="FNLL01000022">
    <property type="protein sequence ID" value="SDU64560.1"/>
    <property type="molecule type" value="Genomic_DNA"/>
</dbReference>
<keyword evidence="1" id="KW-0732">Signal</keyword>
<gene>
    <name evidence="2" type="ORF">SAMN04487931_12231</name>
</gene>
<dbReference type="Proteomes" id="UP000199608">
    <property type="component" value="Unassembled WGS sequence"/>
</dbReference>
<dbReference type="RefSeq" id="WP_092238480.1">
    <property type="nucleotide sequence ID" value="NZ_FNLL01000022.1"/>
</dbReference>
<proteinExistence type="predicted"/>
<evidence type="ECO:0000256" key="1">
    <source>
        <dbReference type="SAM" id="SignalP"/>
    </source>
</evidence>
<feature type="signal peptide" evidence="1">
    <location>
        <begin position="1"/>
        <end position="22"/>
    </location>
</feature>
<sequence>MKNKCFYLMLLSIFFIASCSSAPKPITHEFSTQKQLEALQHWEILAMDFTKQIATIMKTKPWPMLNSPGFGHADENESKLSEIGEGLSVDLPYIYLQTNDISDFGKSFRTYLITELSKLGYSISHTPQNALMVRWSVNKIKHDADRTSSGFPVTGTMAVALGAGIYKLFDSNSAALPGALAVGATLDLLNSSMVNKPGDFFAAGEVSHVEIVLTFTVSKDTIILSRQSQAYYVNAEDFDHYNNIADYAGQESFLKPVEFQLTN</sequence>
<protein>
    <recommendedName>
        <fullName evidence="4">Lipoprotein</fullName>
    </recommendedName>
</protein>
<dbReference type="PROSITE" id="PS51257">
    <property type="entry name" value="PROKAR_LIPOPROTEIN"/>
    <property type="match status" value="1"/>
</dbReference>
<feature type="chain" id="PRO_5011461832" description="Lipoprotein" evidence="1">
    <location>
        <begin position="23"/>
        <end position="263"/>
    </location>
</feature>
<evidence type="ECO:0008006" key="4">
    <source>
        <dbReference type="Google" id="ProtNLM"/>
    </source>
</evidence>
<keyword evidence="3" id="KW-1185">Reference proteome</keyword>
<accession>A0A1H2K750</accession>
<dbReference type="AlphaFoldDB" id="A0A1H2K750"/>
<evidence type="ECO:0000313" key="2">
    <source>
        <dbReference type="EMBL" id="SDU64560.1"/>
    </source>
</evidence>
<reference evidence="3" key="1">
    <citation type="submission" date="2016-10" db="EMBL/GenBank/DDBJ databases">
        <authorList>
            <person name="Varghese N."/>
            <person name="Submissions S."/>
        </authorList>
    </citation>
    <scope>NUCLEOTIDE SEQUENCE [LARGE SCALE GENOMIC DNA]</scope>
    <source>
        <strain evidence="3">DSM 3384</strain>
    </source>
</reference>